<organism evidence="1 2">
    <name type="scientific">Hymenobacter metallicola</name>
    <dbReference type="NCBI Taxonomy" id="2563114"/>
    <lineage>
        <taxon>Bacteria</taxon>
        <taxon>Pseudomonadati</taxon>
        <taxon>Bacteroidota</taxon>
        <taxon>Cytophagia</taxon>
        <taxon>Cytophagales</taxon>
        <taxon>Hymenobacteraceae</taxon>
        <taxon>Hymenobacter</taxon>
    </lineage>
</organism>
<sequence length="130" mass="14700">MKDTYLHNLGFVPLVPSYSLYHSTRSGEGSYIPPTDVRYQHIYTAQDGTTLFIYSWLHEPGYMLTTRENIASMNDIVAELDSDDPATLLQYIDAFFALHGGVALSMLQDAHTDFHEQYPRLPADAREQAA</sequence>
<keyword evidence="2" id="KW-1185">Reference proteome</keyword>
<dbReference type="OrthoDB" id="882023at2"/>
<comment type="caution">
    <text evidence="1">The sequence shown here is derived from an EMBL/GenBank/DDBJ whole genome shotgun (WGS) entry which is preliminary data.</text>
</comment>
<evidence type="ECO:0000313" key="1">
    <source>
        <dbReference type="EMBL" id="TGE29420.1"/>
    </source>
</evidence>
<evidence type="ECO:0000313" key="2">
    <source>
        <dbReference type="Proteomes" id="UP000298471"/>
    </source>
</evidence>
<reference evidence="1 2" key="1">
    <citation type="submission" date="2019-04" db="EMBL/GenBank/DDBJ databases">
        <authorList>
            <person name="Feng G."/>
            <person name="Zhang J."/>
            <person name="Zhu H."/>
        </authorList>
    </citation>
    <scope>NUCLEOTIDE SEQUENCE [LARGE SCALE GENOMIC DNA]</scope>
    <source>
        <strain evidence="1 2">9PBR-1</strain>
    </source>
</reference>
<dbReference type="RefSeq" id="WP_135393843.1">
    <property type="nucleotide sequence ID" value="NZ_SRMB01000001.1"/>
</dbReference>
<gene>
    <name evidence="1" type="ORF">E5K02_08195</name>
</gene>
<protein>
    <submittedName>
        <fullName evidence="1">Uncharacterized protein</fullName>
    </submittedName>
</protein>
<proteinExistence type="predicted"/>
<dbReference type="Proteomes" id="UP000298471">
    <property type="component" value="Unassembled WGS sequence"/>
</dbReference>
<name>A0A4Z0QHD1_9BACT</name>
<dbReference type="AlphaFoldDB" id="A0A4Z0QHD1"/>
<accession>A0A4Z0QHD1</accession>
<dbReference type="EMBL" id="SRMB01000001">
    <property type="protein sequence ID" value="TGE29420.1"/>
    <property type="molecule type" value="Genomic_DNA"/>
</dbReference>